<dbReference type="ESTHER" id="9flao-a0a0d5ypj1">
    <property type="family name" value="Est-OsmC"/>
</dbReference>
<organism evidence="2 3">
    <name type="scientific">Flagellimonas lutaonensis</name>
    <dbReference type="NCBI Taxonomy" id="516051"/>
    <lineage>
        <taxon>Bacteria</taxon>
        <taxon>Pseudomonadati</taxon>
        <taxon>Bacteroidota</taxon>
        <taxon>Flavobacteriia</taxon>
        <taxon>Flavobacteriales</taxon>
        <taxon>Flavobacteriaceae</taxon>
        <taxon>Flagellimonas</taxon>
    </lineage>
</organism>
<dbReference type="Pfam" id="PF02566">
    <property type="entry name" value="OsmC"/>
    <property type="match status" value="1"/>
</dbReference>
<dbReference type="Proteomes" id="UP000032726">
    <property type="component" value="Chromosome"/>
</dbReference>
<dbReference type="PANTHER" id="PTHR39624:SF2">
    <property type="entry name" value="OSMC-LIKE PROTEIN"/>
    <property type="match status" value="1"/>
</dbReference>
<dbReference type="InterPro" id="IPR015946">
    <property type="entry name" value="KH_dom-like_a/b"/>
</dbReference>
<dbReference type="PANTHER" id="PTHR39624">
    <property type="entry name" value="PROTEIN INVOLVED IN RIMO-MEDIATED BETA-METHYLTHIOLATION OF RIBOSOMAL PROTEIN S12 YCAO"/>
    <property type="match status" value="1"/>
</dbReference>
<accession>A0A0D5YPJ1</accession>
<dbReference type="SUPFAM" id="SSF53474">
    <property type="entry name" value="alpha/beta-Hydrolases"/>
    <property type="match status" value="1"/>
</dbReference>
<evidence type="ECO:0000313" key="2">
    <source>
        <dbReference type="EMBL" id="AKA33803.1"/>
    </source>
</evidence>
<dbReference type="EMBL" id="CP011071">
    <property type="protein sequence ID" value="AKA33803.1"/>
    <property type="molecule type" value="Genomic_DNA"/>
</dbReference>
<dbReference type="AlphaFoldDB" id="A0A0D5YPJ1"/>
<dbReference type="OrthoDB" id="9791538at2"/>
<gene>
    <name evidence="2" type="ORF">VC82_111</name>
</gene>
<dbReference type="InterPro" id="IPR029058">
    <property type="entry name" value="AB_hydrolase_fold"/>
</dbReference>
<name>A0A0D5YPJ1_9FLAO</name>
<dbReference type="STRING" id="516051.VC82_111"/>
<evidence type="ECO:0000313" key="3">
    <source>
        <dbReference type="Proteomes" id="UP000032726"/>
    </source>
</evidence>
<dbReference type="InterPro" id="IPR022742">
    <property type="entry name" value="Hydrolase_4"/>
</dbReference>
<dbReference type="Gene3D" id="3.40.50.1820">
    <property type="entry name" value="alpha/beta hydrolase"/>
    <property type="match status" value="1"/>
</dbReference>
<dbReference type="HOGENOM" id="CLU_681299_0_0_10"/>
<evidence type="ECO:0000259" key="1">
    <source>
        <dbReference type="Pfam" id="PF12146"/>
    </source>
</evidence>
<dbReference type="SUPFAM" id="SSF82784">
    <property type="entry name" value="OsmC-like"/>
    <property type="match status" value="1"/>
</dbReference>
<dbReference type="Gene3D" id="3.30.300.20">
    <property type="match status" value="1"/>
</dbReference>
<proteinExistence type="predicted"/>
<keyword evidence="3" id="KW-1185">Reference proteome</keyword>
<sequence length="407" mass="44772">MNTTKVTFKNTEGQQLVGRLELPVDRYPHNFALFAHCFTCNKNLIAVKNISRALTSNGFGVLRFDFTGLGESEGDFADTNFSGNVQDLIAAADFLKEEYQAPTLLIGHSLGGAAIIFAAVEIESVKALATIGAPSNPTHVKHLLKSGIEDIKETGKATINLSGRDFTIKKQFLEDLETKSLPETVKNLRKPLLIMHAPQDTTVGIKNAEEIYHAAHHPKSFISLDGADHLLFKKEDSLYVGGVISGWAKRYLDVQDIIDPDLKTKYQVVARLGADEGFTTQMKVGKHHMLADEPEDVGGNNFGPNPYELVAAGLSACTAMTIQMYAKRKGWPVDTVEVHTSYGKDYAKDCGNCETDGAKIDTFERLITLTGELDDKQRQRIKEIADKCPVHRTLHSETQVITQLLVG</sequence>
<dbReference type="PATRIC" id="fig|516051.4.peg.115"/>
<dbReference type="Pfam" id="PF12146">
    <property type="entry name" value="Hydrolase_4"/>
    <property type="match status" value="1"/>
</dbReference>
<feature type="domain" description="Serine aminopeptidase S33" evidence="1">
    <location>
        <begin position="48"/>
        <end position="133"/>
    </location>
</feature>
<protein>
    <submittedName>
        <fullName evidence="2">Osmotically inducible protein C</fullName>
    </submittedName>
</protein>
<dbReference type="RefSeq" id="WP_045800667.1">
    <property type="nucleotide sequence ID" value="NZ_CP011071.1"/>
</dbReference>
<dbReference type="InterPro" id="IPR003718">
    <property type="entry name" value="OsmC/Ohr_fam"/>
</dbReference>
<dbReference type="InterPro" id="IPR036102">
    <property type="entry name" value="OsmC/Ohrsf"/>
</dbReference>
<dbReference type="KEGG" id="mlt:VC82_111"/>
<reference evidence="2 3" key="1">
    <citation type="submission" date="2015-03" db="EMBL/GenBank/DDBJ databases">
        <title>Complete genome sequence of Muricauda lutaonensis CC-HSB-11T, isolated from a coastal hot spring.</title>
        <authorList>
            <person name="Kim K.M."/>
        </authorList>
    </citation>
    <scope>NUCLEOTIDE SEQUENCE [LARGE SCALE GENOMIC DNA]</scope>
    <source>
        <strain evidence="2 3">CC-HSB-11</strain>
    </source>
</reference>